<keyword evidence="2 5" id="KW-0645">Protease</keyword>
<evidence type="ECO:0000313" key="10">
    <source>
        <dbReference type="Proteomes" id="UP000184330"/>
    </source>
</evidence>
<evidence type="ECO:0000256" key="3">
    <source>
        <dbReference type="ARBA" id="ARBA00022801"/>
    </source>
</evidence>
<keyword evidence="3 5" id="KW-0378">Hydrolase</keyword>
<reference evidence="9 10" key="1">
    <citation type="submission" date="2016-03" db="EMBL/GenBank/DDBJ databases">
        <authorList>
            <person name="Ploux O."/>
        </authorList>
    </citation>
    <scope>NUCLEOTIDE SEQUENCE [LARGE SCALE GENOMIC DNA]</scope>
    <source>
        <strain evidence="9 10">UAMH 11012</strain>
    </source>
</reference>
<dbReference type="AlphaFoldDB" id="A0A1L7X9H2"/>
<dbReference type="EMBL" id="FJOG01000019">
    <property type="protein sequence ID" value="CZR61671.1"/>
    <property type="molecule type" value="Genomic_DNA"/>
</dbReference>
<feature type="region of interest" description="Disordered" evidence="6">
    <location>
        <begin position="513"/>
        <end position="535"/>
    </location>
</feature>
<keyword evidence="4 5" id="KW-0720">Serine protease</keyword>
<dbReference type="InterPro" id="IPR056002">
    <property type="entry name" value="DUF7580"/>
</dbReference>
<dbReference type="Pfam" id="PF00082">
    <property type="entry name" value="Peptidase_S8"/>
    <property type="match status" value="1"/>
</dbReference>
<evidence type="ECO:0000256" key="1">
    <source>
        <dbReference type="ARBA" id="ARBA00011073"/>
    </source>
</evidence>
<name>A0A1L7X9H2_9HELO</name>
<dbReference type="Proteomes" id="UP000184330">
    <property type="component" value="Unassembled WGS sequence"/>
</dbReference>
<comment type="similarity">
    <text evidence="1 5">Belongs to the peptidase S8 family.</text>
</comment>
<feature type="active site" description="Charge relay system" evidence="5">
    <location>
        <position position="639"/>
    </location>
</feature>
<proteinExistence type="inferred from homology"/>
<dbReference type="InterPro" id="IPR000209">
    <property type="entry name" value="Peptidase_S8/S53_dom"/>
</dbReference>
<evidence type="ECO:0000256" key="2">
    <source>
        <dbReference type="ARBA" id="ARBA00022670"/>
    </source>
</evidence>
<dbReference type="InterPro" id="IPR015500">
    <property type="entry name" value="Peptidase_S8_subtilisin-rel"/>
</dbReference>
<feature type="domain" description="Peptidase S8/S53" evidence="7">
    <location>
        <begin position="633"/>
        <end position="861"/>
    </location>
</feature>
<evidence type="ECO:0000313" key="9">
    <source>
        <dbReference type="EMBL" id="CZR61671.1"/>
    </source>
</evidence>
<evidence type="ECO:0000259" key="8">
    <source>
        <dbReference type="Pfam" id="PF24476"/>
    </source>
</evidence>
<dbReference type="Gene3D" id="3.40.50.200">
    <property type="entry name" value="Peptidase S8/S53 domain"/>
    <property type="match status" value="1"/>
</dbReference>
<dbReference type="PRINTS" id="PR00723">
    <property type="entry name" value="SUBTILISIN"/>
</dbReference>
<dbReference type="Pfam" id="PF24476">
    <property type="entry name" value="DUF7580"/>
    <property type="match status" value="1"/>
</dbReference>
<dbReference type="GO" id="GO:0004252">
    <property type="term" value="F:serine-type endopeptidase activity"/>
    <property type="evidence" value="ECO:0007669"/>
    <property type="project" value="UniProtKB-UniRule"/>
</dbReference>
<dbReference type="SUPFAM" id="SSF52743">
    <property type="entry name" value="Subtilisin-like"/>
    <property type="match status" value="1"/>
</dbReference>
<dbReference type="STRING" id="576137.A0A1L7X9H2"/>
<evidence type="ECO:0000256" key="4">
    <source>
        <dbReference type="ARBA" id="ARBA00022825"/>
    </source>
</evidence>
<dbReference type="CDD" id="cd00306">
    <property type="entry name" value="Peptidases_S8_S53"/>
    <property type="match status" value="1"/>
</dbReference>
<feature type="compositionally biased region" description="Basic and acidic residues" evidence="6">
    <location>
        <begin position="520"/>
        <end position="535"/>
    </location>
</feature>
<sequence>MRHLKTQVFPSELLASVASEASEVLIPIAIANMSGPAGEIATRLRYIAEDLSKQALYQLPPDTQNLSLQALQDLVEICNWPTLSTAGSCLHLTKNPQELRNLLGQMFKAEKSKDRAQSIAKFCTEPPDSIKPFQSRFIELSDKLMKNAQEVQGTSTDIAAYSHLKPLARDVYPDEVNKLLLDGVKNNASCMQNNHMTPVLKDSTENNWHPTRLCLNSGFRSKNHLALFNIITATSEMAYWQEMAISVPIYYLYETWEFKHPAAELIRYRQDLEQKDTKELQQGNKIAFDHSKLSLVECGDVCKRLENPNYAKIYLDLDGDCNLYERANPGELQHIISGSGVQLSELLKQSELTVEHKIRLSYAVARAFWQFYNSELMNARWTSEDILFIPLNEEISLSQSEGIPLRAFVSFPFGTRYKESPAEFYDKDQYTHRYPRILYLGIVLMEIGLGEPLGLEYDSKLSLLAHTNRAHIKAKMKLRELKNAKWDDFQWKDYFIEAVENCLDYANFKETPKRRKSRRRGDSDKGDKGAKDSPLPERRDALYRKVVAPLFWLATVGFEDSEEVPLVPLRKKVRRKSTFADDEELQSFWSEIRKHPSFHSGGSSSTGAFLKDLQVIAGHIMRCRRQAKITKPIRVAILDTGCKSDLPFFQSSQRLSRLKGWKDFTIAGSKSEMDAYGHGTFMARLLMHVAPIVDIYLIRVAENADDLENNEENIAKAIEHAGLDPEWKVDVISMSFGFPNKPGKTYPVISDAIEKVRKDRDGSILFLASAGNSWERRRDFPASHQDVIPIYATNSKGAFLGSNPTQTGKGPKKLGTYGADIPPSIIKEVHDYFPKADLSAGTSIATAIATGIVAMTLSYIAALPSMLKFTGSEQVCANLYTKKGMKQMLYVMSRRTNYQELFISPIWFWGEKEKDWQIFCSVCHAVEEMNNEDCER</sequence>
<dbReference type="GO" id="GO:0006508">
    <property type="term" value="P:proteolysis"/>
    <property type="evidence" value="ECO:0007669"/>
    <property type="project" value="UniProtKB-KW"/>
</dbReference>
<feature type="domain" description="DUF7580" evidence="8">
    <location>
        <begin position="295"/>
        <end position="550"/>
    </location>
</feature>
<dbReference type="PROSITE" id="PS51892">
    <property type="entry name" value="SUBTILASE"/>
    <property type="match status" value="1"/>
</dbReference>
<evidence type="ECO:0000259" key="7">
    <source>
        <dbReference type="Pfam" id="PF00082"/>
    </source>
</evidence>
<accession>A0A1L7X9H2</accession>
<feature type="active site" description="Charge relay system" evidence="5">
    <location>
        <position position="678"/>
    </location>
</feature>
<dbReference type="InterPro" id="IPR050131">
    <property type="entry name" value="Peptidase_S8_subtilisin-like"/>
</dbReference>
<organism evidence="9 10">
    <name type="scientific">Phialocephala subalpina</name>
    <dbReference type="NCBI Taxonomy" id="576137"/>
    <lineage>
        <taxon>Eukaryota</taxon>
        <taxon>Fungi</taxon>
        <taxon>Dikarya</taxon>
        <taxon>Ascomycota</taxon>
        <taxon>Pezizomycotina</taxon>
        <taxon>Leotiomycetes</taxon>
        <taxon>Helotiales</taxon>
        <taxon>Mollisiaceae</taxon>
        <taxon>Phialocephala</taxon>
        <taxon>Phialocephala fortinii species complex</taxon>
    </lineage>
</organism>
<evidence type="ECO:0000256" key="6">
    <source>
        <dbReference type="SAM" id="MobiDB-lite"/>
    </source>
</evidence>
<dbReference type="InterPro" id="IPR036852">
    <property type="entry name" value="Peptidase_S8/S53_dom_sf"/>
</dbReference>
<dbReference type="PANTHER" id="PTHR43806">
    <property type="entry name" value="PEPTIDASE S8"/>
    <property type="match status" value="1"/>
</dbReference>
<dbReference type="PANTHER" id="PTHR43806:SF11">
    <property type="entry name" value="CEREVISIN-RELATED"/>
    <property type="match status" value="1"/>
</dbReference>
<evidence type="ECO:0000256" key="5">
    <source>
        <dbReference type="PROSITE-ProRule" id="PRU01240"/>
    </source>
</evidence>
<feature type="active site" description="Charge relay system" evidence="5">
    <location>
        <position position="843"/>
    </location>
</feature>
<protein>
    <submittedName>
        <fullName evidence="9">Uncharacterized protein</fullName>
    </submittedName>
</protein>
<gene>
    <name evidence="9" type="ORF">PAC_11568</name>
</gene>
<keyword evidence="10" id="KW-1185">Reference proteome</keyword>
<dbReference type="OrthoDB" id="206201at2759"/>